<dbReference type="GO" id="GO:0006310">
    <property type="term" value="P:DNA recombination"/>
    <property type="evidence" value="ECO:0007669"/>
    <property type="project" value="TreeGrafter"/>
</dbReference>
<reference evidence="6 7" key="1">
    <citation type="submission" date="2017-07" db="EMBL/GenBank/DDBJ databases">
        <title>Paenibacillus herberti R33 genome sequencing and assembly.</title>
        <authorList>
            <person name="Su W."/>
        </authorList>
    </citation>
    <scope>NUCLEOTIDE SEQUENCE [LARGE SCALE GENOMIC DNA]</scope>
    <source>
        <strain evidence="6 7">R33</strain>
    </source>
</reference>
<dbReference type="InterPro" id="IPR011545">
    <property type="entry name" value="DEAD/DEAH_box_helicase_dom"/>
</dbReference>
<dbReference type="GO" id="GO:0005524">
    <property type="term" value="F:ATP binding"/>
    <property type="evidence" value="ECO:0007669"/>
    <property type="project" value="UniProtKB-KW"/>
</dbReference>
<dbReference type="InterPro" id="IPR001650">
    <property type="entry name" value="Helicase_C-like"/>
</dbReference>
<keyword evidence="3" id="KW-0238">DNA-binding</keyword>
<keyword evidence="1" id="KW-0547">Nucleotide-binding</keyword>
<dbReference type="InterPro" id="IPR027417">
    <property type="entry name" value="P-loop_NTPase"/>
</dbReference>
<dbReference type="PROSITE" id="PS51194">
    <property type="entry name" value="HELICASE_CTER"/>
    <property type="match status" value="1"/>
</dbReference>
<dbReference type="InterPro" id="IPR014001">
    <property type="entry name" value="Helicase_ATP-bd"/>
</dbReference>
<dbReference type="AlphaFoldDB" id="A0A229NWA2"/>
<keyword evidence="2" id="KW-0067">ATP-binding</keyword>
<evidence type="ECO:0000313" key="7">
    <source>
        <dbReference type="Proteomes" id="UP000215145"/>
    </source>
</evidence>
<feature type="domain" description="Helicase C-terminal" evidence="5">
    <location>
        <begin position="593"/>
        <end position="743"/>
    </location>
</feature>
<feature type="domain" description="Helicase ATP-binding" evidence="4">
    <location>
        <begin position="409"/>
        <end position="561"/>
    </location>
</feature>
<gene>
    <name evidence="6" type="ORF">CGZ75_14275</name>
</gene>
<keyword evidence="7" id="KW-1185">Reference proteome</keyword>
<dbReference type="Pfam" id="PF00270">
    <property type="entry name" value="DEAD"/>
    <property type="match status" value="1"/>
</dbReference>
<evidence type="ECO:0000313" key="6">
    <source>
        <dbReference type="EMBL" id="OXM14138.1"/>
    </source>
</evidence>
<dbReference type="OrthoDB" id="2077914at2"/>
<evidence type="ECO:0000256" key="1">
    <source>
        <dbReference type="ARBA" id="ARBA00022741"/>
    </source>
</evidence>
<dbReference type="GO" id="GO:0006302">
    <property type="term" value="P:double-strand break repair"/>
    <property type="evidence" value="ECO:0007669"/>
    <property type="project" value="TreeGrafter"/>
</dbReference>
<keyword evidence="6" id="KW-0347">Helicase</keyword>
<dbReference type="SMART" id="SM00487">
    <property type="entry name" value="DEXDc"/>
    <property type="match status" value="1"/>
</dbReference>
<accession>A0A229NWA2</accession>
<dbReference type="GO" id="GO:0006270">
    <property type="term" value="P:DNA replication initiation"/>
    <property type="evidence" value="ECO:0007669"/>
    <property type="project" value="TreeGrafter"/>
</dbReference>
<evidence type="ECO:0000256" key="3">
    <source>
        <dbReference type="ARBA" id="ARBA00023125"/>
    </source>
</evidence>
<protein>
    <submittedName>
        <fullName evidence="6">DNA/RNA helicase</fullName>
    </submittedName>
</protein>
<dbReference type="GO" id="GO:0043138">
    <property type="term" value="F:3'-5' DNA helicase activity"/>
    <property type="evidence" value="ECO:0007669"/>
    <property type="project" value="TreeGrafter"/>
</dbReference>
<comment type="caution">
    <text evidence="6">The sequence shown here is derived from an EMBL/GenBank/DDBJ whole genome shotgun (WGS) entry which is preliminary data.</text>
</comment>
<dbReference type="Proteomes" id="UP000215145">
    <property type="component" value="Unassembled WGS sequence"/>
</dbReference>
<dbReference type="EMBL" id="NMUQ01000002">
    <property type="protein sequence ID" value="OXM14138.1"/>
    <property type="molecule type" value="Genomic_DNA"/>
</dbReference>
<sequence>MSLRVTLYVYLQSDTGWKAGVSIAPEIDCLWRLDAGWAEEAGHEAGQRADGAADSMLICETLLPLGKAYAAMLSWNYAQAGVAAAKIGARPWYRARVSAQKAAAPAGAALSRPQAAEALRRLARTALSPDGHAGPSGGLIVTEAMPRHGSRFAAAALPPAAALAREACFAAASLQGRALLRSEAQALLGAAGAAVGRCDAALQLAALLGRLRLGSAVAAGRARRRKGGFAALRCQRCGSGEAQLLRTACATCGSSSCACCQACLTMGRSRECGLLVFGMPAQSWQGASLAPPQVLPPAADRLRRWGLSPAQAAATTAALAFLEQPASSLHAAPPVNSAPSSMVGSHILTNRSSGLSCHQAAPPVNSASPPGRFASSLGVTARARLRALLSCIPKLPGLHAAAESHTRSVIQPSPRPAFLLWAVTGAGKTEMVFPLLESVLLRGGKALLATPRKDVVLELEPRLRRAFPNIPIVTLYGGSPQRWESGSLFLATTHQLMRFREAFNLIILDELDAFPFANNELLHTAAARSCRPDAKVLLLTATPSVQLQRLARTGFLPHAKVPVRYHRQPLPVPRMLSVPTVSRILAIGRLPRKLLQAMRQSLERGAQVFVFIPAIRDVHSMVMLLRKNFPDPIEIEGTHSQDPARGEKVQQFRDRTLRVLVTTTILERGVTIPRSDVFILDANSGVFNEASLVQSAGRAGRSVEDPHGRVWFAAAERSASQKRAIRQIKLMNRAARQGGYLNS</sequence>
<dbReference type="SMART" id="SM00490">
    <property type="entry name" value="HELICc"/>
    <property type="match status" value="1"/>
</dbReference>
<dbReference type="Gene3D" id="3.40.50.300">
    <property type="entry name" value="P-loop containing nucleotide triphosphate hydrolases"/>
    <property type="match status" value="2"/>
</dbReference>
<dbReference type="PANTHER" id="PTHR30580:SF1">
    <property type="entry name" value="COMF OPERON PROTEIN 1"/>
    <property type="match status" value="1"/>
</dbReference>
<dbReference type="GO" id="GO:0003677">
    <property type="term" value="F:DNA binding"/>
    <property type="evidence" value="ECO:0007669"/>
    <property type="project" value="UniProtKB-KW"/>
</dbReference>
<keyword evidence="6" id="KW-0378">Hydrolase</keyword>
<dbReference type="PROSITE" id="PS51192">
    <property type="entry name" value="HELICASE_ATP_BIND_1"/>
    <property type="match status" value="1"/>
</dbReference>
<evidence type="ECO:0000259" key="4">
    <source>
        <dbReference type="PROSITE" id="PS51192"/>
    </source>
</evidence>
<proteinExistence type="predicted"/>
<dbReference type="Pfam" id="PF00271">
    <property type="entry name" value="Helicase_C"/>
    <property type="match status" value="1"/>
</dbReference>
<name>A0A229NWA2_9BACL</name>
<dbReference type="SUPFAM" id="SSF52540">
    <property type="entry name" value="P-loop containing nucleoside triphosphate hydrolases"/>
    <property type="match status" value="1"/>
</dbReference>
<organism evidence="6 7">
    <name type="scientific">Paenibacillus herberti</name>
    <dbReference type="NCBI Taxonomy" id="1619309"/>
    <lineage>
        <taxon>Bacteria</taxon>
        <taxon>Bacillati</taxon>
        <taxon>Bacillota</taxon>
        <taxon>Bacilli</taxon>
        <taxon>Bacillales</taxon>
        <taxon>Paenibacillaceae</taxon>
        <taxon>Paenibacillus</taxon>
    </lineage>
</organism>
<evidence type="ECO:0000259" key="5">
    <source>
        <dbReference type="PROSITE" id="PS51194"/>
    </source>
</evidence>
<dbReference type="PANTHER" id="PTHR30580">
    <property type="entry name" value="PRIMOSOMAL PROTEIN N"/>
    <property type="match status" value="1"/>
</dbReference>
<evidence type="ECO:0000256" key="2">
    <source>
        <dbReference type="ARBA" id="ARBA00022840"/>
    </source>
</evidence>